<organism evidence="2 3">
    <name type="scientific">Faecalibacillus faecis</name>
    <dbReference type="NCBI Taxonomy" id="1982628"/>
    <lineage>
        <taxon>Bacteria</taxon>
        <taxon>Bacillati</taxon>
        <taxon>Bacillota</taxon>
        <taxon>Erysipelotrichia</taxon>
        <taxon>Erysipelotrichales</taxon>
        <taxon>Coprobacillaceae</taxon>
        <taxon>Faecalibacillus</taxon>
    </lineage>
</organism>
<protein>
    <submittedName>
        <fullName evidence="2">Metal-binding protein</fullName>
    </submittedName>
</protein>
<feature type="domain" description="Cysteine-rich small" evidence="1">
    <location>
        <begin position="4"/>
        <end position="77"/>
    </location>
</feature>
<dbReference type="InterPro" id="IPR007212">
    <property type="entry name" value="Zf-like"/>
</dbReference>
<gene>
    <name evidence="2" type="ORF">C7U55_04290</name>
</gene>
<dbReference type="EMBL" id="PYLP01000003">
    <property type="protein sequence ID" value="PST41366.1"/>
    <property type="molecule type" value="Genomic_DNA"/>
</dbReference>
<accession>A0A2T3G1F6</accession>
<dbReference type="Pfam" id="PF04071">
    <property type="entry name" value="zf-like"/>
    <property type="match status" value="1"/>
</dbReference>
<sequence>MSDHYKFFSHKQCEYYPCHQLDEINCLFCYCPLYILKDCKGNYKMIGDIKDCSGCTLPHQKENYDYIISHYQDVIKAFQLLDNKDTNDNIEAPEGIEDNAG</sequence>
<dbReference type="RefSeq" id="WP_106987487.1">
    <property type="nucleotide sequence ID" value="NZ_PYLP01000003.1"/>
</dbReference>
<keyword evidence="3" id="KW-1185">Reference proteome</keyword>
<evidence type="ECO:0000313" key="2">
    <source>
        <dbReference type="EMBL" id="PST41366.1"/>
    </source>
</evidence>
<dbReference type="AlphaFoldDB" id="A0A2T3G1F6"/>
<proteinExistence type="predicted"/>
<name>A0A2T3G1F6_9FIRM</name>
<evidence type="ECO:0000313" key="3">
    <source>
        <dbReference type="Proteomes" id="UP000241201"/>
    </source>
</evidence>
<comment type="caution">
    <text evidence="2">The sequence shown here is derived from an EMBL/GenBank/DDBJ whole genome shotgun (WGS) entry which is preliminary data.</text>
</comment>
<evidence type="ECO:0000259" key="1">
    <source>
        <dbReference type="Pfam" id="PF04071"/>
    </source>
</evidence>
<reference evidence="3" key="1">
    <citation type="submission" date="2018-03" db="EMBL/GenBank/DDBJ databases">
        <title>Lachnoclostridium SNUG30370 gen.nov., sp.nov., isolated from human faeces.</title>
        <authorList>
            <person name="Seo B."/>
            <person name="Jeon K."/>
            <person name="Ko G."/>
        </authorList>
    </citation>
    <scope>NUCLEOTIDE SEQUENCE [LARGE SCALE GENOMIC DNA]</scope>
    <source>
        <strain evidence="3">SNUG30370</strain>
    </source>
</reference>
<dbReference type="GeneID" id="77470319"/>
<dbReference type="Proteomes" id="UP000241201">
    <property type="component" value="Unassembled WGS sequence"/>
</dbReference>